<dbReference type="EMBL" id="CP097218">
    <property type="protein sequence ID" value="UQN29060.1"/>
    <property type="molecule type" value="Genomic_DNA"/>
</dbReference>
<proteinExistence type="predicted"/>
<feature type="region of interest" description="Disordered" evidence="1">
    <location>
        <begin position="1"/>
        <end position="69"/>
    </location>
</feature>
<feature type="region of interest" description="Disordered" evidence="1">
    <location>
        <begin position="113"/>
        <end position="146"/>
    </location>
</feature>
<organism evidence="2 3">
    <name type="scientific">Brachybacterium kimchii</name>
    <dbReference type="NCBI Taxonomy" id="2942909"/>
    <lineage>
        <taxon>Bacteria</taxon>
        <taxon>Bacillati</taxon>
        <taxon>Actinomycetota</taxon>
        <taxon>Actinomycetes</taxon>
        <taxon>Micrococcales</taxon>
        <taxon>Dermabacteraceae</taxon>
        <taxon>Brachybacterium</taxon>
    </lineage>
</organism>
<dbReference type="RefSeq" id="WP_249478222.1">
    <property type="nucleotide sequence ID" value="NZ_CP097218.1"/>
</dbReference>
<evidence type="ECO:0000313" key="3">
    <source>
        <dbReference type="Proteomes" id="UP001055868"/>
    </source>
</evidence>
<accession>A0ABY4N6N2</accession>
<reference evidence="2" key="1">
    <citation type="submission" date="2022-05" db="EMBL/GenBank/DDBJ databases">
        <title>Genomic analysis of Brachybacterium sp. CBA3104.</title>
        <authorList>
            <person name="Roh S.W."/>
            <person name="Kim Y.B."/>
            <person name="Kim Y."/>
        </authorList>
    </citation>
    <scope>NUCLEOTIDE SEQUENCE</scope>
    <source>
        <strain evidence="2">CBA3104</strain>
    </source>
</reference>
<gene>
    <name evidence="2" type="ORF">M4486_15715</name>
</gene>
<feature type="compositionally biased region" description="Basic residues" evidence="1">
    <location>
        <begin position="120"/>
        <end position="138"/>
    </location>
</feature>
<feature type="compositionally biased region" description="Basic and acidic residues" evidence="1">
    <location>
        <begin position="54"/>
        <end position="69"/>
    </location>
</feature>
<dbReference type="Proteomes" id="UP001055868">
    <property type="component" value="Chromosome"/>
</dbReference>
<evidence type="ECO:0000313" key="2">
    <source>
        <dbReference type="EMBL" id="UQN29060.1"/>
    </source>
</evidence>
<name>A0ABY4N6N2_9MICO</name>
<sequence length="146" mass="16582">MFFDDLLRRFRHDSAPHRDGPAPRPATSGTSRTGRTDRPGTRRRVPSTATAQPDHGEDEGRAREGRDMSTHLITYRPLDADLGDPGALEELQRIRAERRAEDRRRQHLAEAALRHERAARAQHRSDRRRAAGRHRAAGRPHLLLSA</sequence>
<feature type="compositionally biased region" description="Basic and acidic residues" evidence="1">
    <location>
        <begin position="1"/>
        <end position="21"/>
    </location>
</feature>
<evidence type="ECO:0000256" key="1">
    <source>
        <dbReference type="SAM" id="MobiDB-lite"/>
    </source>
</evidence>
<protein>
    <submittedName>
        <fullName evidence="2">Uncharacterized protein</fullName>
    </submittedName>
</protein>
<keyword evidence="3" id="KW-1185">Reference proteome</keyword>